<protein>
    <submittedName>
        <fullName evidence="1">Uncharacterized protein</fullName>
    </submittedName>
</protein>
<evidence type="ECO:0000313" key="2">
    <source>
        <dbReference type="Proteomes" id="UP000002407"/>
    </source>
</evidence>
<sequence length="208" mass="25353">MKVKCIKHSDDILVFKSHYIVYGIRIYISHDNLQKIQYFTQWDHDNSYPLYDSCEYFRIINFDIPYKNWIYSKNKNEIIISYKEMAEDKNNFFESLVNGEKWAEDIHLKRKADIDLELKQINYEKLMGKYMTKLNLYKKECDKFNFDISDIISLNIKSKTIKQKIDYLWDNKESWIYIKADSFFFEANASSDNLLYVLKFAYKWLYNK</sequence>
<dbReference type="EMBL" id="CP000776">
    <property type="protein sequence ID" value="ABS51737.1"/>
    <property type="molecule type" value="Genomic_DNA"/>
</dbReference>
<dbReference type="RefSeq" id="WP_012109372.1">
    <property type="nucleotide sequence ID" value="NC_009714.1"/>
</dbReference>
<evidence type="ECO:0000313" key="1">
    <source>
        <dbReference type="EMBL" id="ABS51737.1"/>
    </source>
</evidence>
<dbReference type="KEGG" id="cha:CHAB381_1534"/>
<accession>A7I3H6</accession>
<gene>
    <name evidence="1" type="ordered locus">CHAB381_1534</name>
</gene>
<reference evidence="2" key="1">
    <citation type="submission" date="2007-07" db="EMBL/GenBank/DDBJ databases">
        <title>Complete genome sequence of Campylobacter hominis ATCC BAA-381, a commensal isolated from the human gastrointestinal tract.</title>
        <authorList>
            <person name="Fouts D.E."/>
            <person name="Mongodin E.F."/>
            <person name="Puiu D."/>
            <person name="Sebastian Y."/>
            <person name="Miller W.G."/>
            <person name="Mandrell R.E."/>
            <person name="Nelson K.E."/>
        </authorList>
    </citation>
    <scope>NUCLEOTIDE SEQUENCE [LARGE SCALE GENOMIC DNA]</scope>
    <source>
        <strain evidence="2">ATCC BAA-381 / LMG 19568 / NCTC 13146 / CH001A</strain>
    </source>
</reference>
<dbReference type="HOGENOM" id="CLU_1318953_0_0_7"/>
<dbReference type="AlphaFoldDB" id="A7I3H6"/>
<dbReference type="STRING" id="360107.CHAB381_1534"/>
<name>A7I3H6_CAMHC</name>
<proteinExistence type="predicted"/>
<dbReference type="Proteomes" id="UP000002407">
    <property type="component" value="Chromosome"/>
</dbReference>
<dbReference type="eggNOG" id="ENOG50319RB">
    <property type="taxonomic scope" value="Bacteria"/>
</dbReference>
<organism evidence="1 2">
    <name type="scientific">Campylobacter hominis (strain ATCC BAA-381 / DSM 21671 / CCUG 45161 / LMG 19568 / NCTC 13146 / CH001A)</name>
    <dbReference type="NCBI Taxonomy" id="360107"/>
    <lineage>
        <taxon>Bacteria</taxon>
        <taxon>Pseudomonadati</taxon>
        <taxon>Campylobacterota</taxon>
        <taxon>Epsilonproteobacteria</taxon>
        <taxon>Campylobacterales</taxon>
        <taxon>Campylobacteraceae</taxon>
        <taxon>Campylobacter</taxon>
    </lineage>
</organism>
<keyword evidence="2" id="KW-1185">Reference proteome</keyword>